<dbReference type="Gene3D" id="3.40.50.300">
    <property type="entry name" value="P-loop containing nucleotide triphosphate hydrolases"/>
    <property type="match status" value="1"/>
</dbReference>
<protein>
    <submittedName>
        <fullName evidence="3">AAA family ATPase</fullName>
    </submittedName>
</protein>
<dbReference type="RefSeq" id="WP_215616981.1">
    <property type="nucleotide sequence ID" value="NZ_JADOER010000003.1"/>
</dbReference>
<comment type="caution">
    <text evidence="3">The sequence shown here is derived from an EMBL/GenBank/DDBJ whole genome shotgun (WGS) entry which is preliminary data.</text>
</comment>
<dbReference type="InterPro" id="IPR011990">
    <property type="entry name" value="TPR-like_helical_dom_sf"/>
</dbReference>
<dbReference type="InterPro" id="IPR041664">
    <property type="entry name" value="AAA_16"/>
</dbReference>
<reference evidence="3 4" key="1">
    <citation type="journal article" date="2021" name="Mar. Drugs">
        <title>Genome Reduction and Secondary Metabolism of the Marine Sponge-Associated Cyanobacterium Leptothoe.</title>
        <authorList>
            <person name="Konstantinou D."/>
            <person name="Popin R.V."/>
            <person name="Fewer D.P."/>
            <person name="Sivonen K."/>
            <person name="Gkelis S."/>
        </authorList>
    </citation>
    <scope>NUCLEOTIDE SEQUENCE [LARGE SCALE GENOMIC DNA]</scope>
    <source>
        <strain evidence="3 4">TAU-MAC 1615</strain>
    </source>
</reference>
<dbReference type="SUPFAM" id="SSF48452">
    <property type="entry name" value="TPR-like"/>
    <property type="match status" value="1"/>
</dbReference>
<keyword evidence="4" id="KW-1185">Reference proteome</keyword>
<dbReference type="Gene3D" id="1.25.40.10">
    <property type="entry name" value="Tetratricopeptide repeat domain"/>
    <property type="match status" value="1"/>
</dbReference>
<sequence length="1064" mass="116405">MEQQKTILFVASSPSNSTRDRLDAEVRNIQEGLTLSKYRDRFIFKTIWATTPKDLQRAILNLEPAIVHFSGHGDDGTGLSLEDGQGQAKPVTAEALSKLFQLFQDCVECVVLNACYSQVQAEAIAQHIPYTIGMDQAIGEKAAIEFAVGFYDGLGAGRDIEFAFKLARNRIDLESLPGSLVPVLLGAGQVAGAELSSRPQTAITQQAAPEIAIAHLPSAVTHFMGRDKELAQLDQAWDDPNTPLISLVAFGGVGKSALVAAWLERLRKDKWRGAQYVLGHSFYSQGSREDAQVSAADFIDRALRFLGDPTPEAGSAWDKGERLARLMRKTKTLLVLDGMEPMQWGADSVEVGRIKDQGLAALVRELAVDNNAGLCVITTRQAVADMPTAAKIDLEALSDRAGASLLRALGVNGLQPELEAASRQVQGHGLALRLLGTYLKKVCNGDVRRMGEVDLSRVDQRLGGHAHRLVEKYERWLGDGVELSILRLLGLFDRPAERDCLAAVCAAPAIPGLTDALVELTVEDCQWAVSNLIDYGLLSPETLADQGMQPVAKSQFSILNCLDAHPLIREYFATQLAGQYSEATKEAHRRLYEHLKQVAPELPDTLQGMMPLYHAMGHGGKAGLWQEALDDVFYARIERQGGGFSRKKLGAMGTDLAALTVLFEVPFSHPNPNLTEQTQAYVLSSASFRLRALGRLAEATQPMQVGLEREVARNDWKNAAVTASNLSELYLTLGDVAAAVQVGEQAVELSDRSGDSFHRMANRTTLADALHQAARLQSAHGAFREAETLQAEGQPEYPLLYSTQGFCYCDLLLERGLLEPGEAVASHRLEQPSAETGASSGEVSSWLARCGEVRERAEYALEEANDKDFLLDAGLDNISLGRTYFLEATLRHKNPVESISSDDLTILLQQATHHLNQSVSLLRQAGAQEFITRGLLARAALWRVSSQVTIDHPPLPPADYLENAHRDLTEAEQIAGRSHMLIFQIEAALERCRLALAVDDKTQARSKLDEAKALVKQTERPYVPHVPTWDGWEPPEYVGLLKEGEMVGYYRRNGEIAELAGEIG</sequence>
<proteinExistence type="predicted"/>
<dbReference type="EMBL" id="JADOER010000003">
    <property type="protein sequence ID" value="MBT9311079.1"/>
    <property type="molecule type" value="Genomic_DNA"/>
</dbReference>
<organism evidence="3 4">
    <name type="scientific">Leptothoe kymatousa TAU-MAC 1615</name>
    <dbReference type="NCBI Taxonomy" id="2364775"/>
    <lineage>
        <taxon>Bacteria</taxon>
        <taxon>Bacillati</taxon>
        <taxon>Cyanobacteriota</taxon>
        <taxon>Cyanophyceae</taxon>
        <taxon>Nodosilineales</taxon>
        <taxon>Cymatolegaceae</taxon>
        <taxon>Leptothoe</taxon>
        <taxon>Leptothoe kymatousa</taxon>
    </lineage>
</organism>
<evidence type="ECO:0000259" key="1">
    <source>
        <dbReference type="Pfam" id="PF12770"/>
    </source>
</evidence>
<name>A0ABS5XZR2_9CYAN</name>
<feature type="domain" description="Orc1-like AAA ATPase" evidence="2">
    <location>
        <begin position="223"/>
        <end position="361"/>
    </location>
</feature>
<dbReference type="InterPro" id="IPR024983">
    <property type="entry name" value="CHAT_dom"/>
</dbReference>
<feature type="domain" description="CHAT" evidence="1">
    <location>
        <begin position="23"/>
        <end position="170"/>
    </location>
</feature>
<dbReference type="Pfam" id="PF13191">
    <property type="entry name" value="AAA_16"/>
    <property type="match status" value="1"/>
</dbReference>
<evidence type="ECO:0000313" key="4">
    <source>
        <dbReference type="Proteomes" id="UP001196661"/>
    </source>
</evidence>
<accession>A0ABS5XZR2</accession>
<dbReference type="SUPFAM" id="SSF52540">
    <property type="entry name" value="P-loop containing nucleoside triphosphate hydrolases"/>
    <property type="match status" value="1"/>
</dbReference>
<dbReference type="Proteomes" id="UP001196661">
    <property type="component" value="Unassembled WGS sequence"/>
</dbReference>
<evidence type="ECO:0000259" key="2">
    <source>
        <dbReference type="Pfam" id="PF13191"/>
    </source>
</evidence>
<dbReference type="InterPro" id="IPR027417">
    <property type="entry name" value="P-loop_NTPase"/>
</dbReference>
<evidence type="ECO:0000313" key="3">
    <source>
        <dbReference type="EMBL" id="MBT9311079.1"/>
    </source>
</evidence>
<gene>
    <name evidence="3" type="ORF">IXB28_02580</name>
</gene>
<dbReference type="Pfam" id="PF12770">
    <property type="entry name" value="CHAT"/>
    <property type="match status" value="1"/>
</dbReference>